<protein>
    <recommendedName>
        <fullName evidence="2">Importin-7/11-like TPR repeats domain-containing protein</fullName>
    </recommendedName>
</protein>
<dbReference type="VEuPathDB" id="FungiDB:MELLADRAFT_91419"/>
<proteinExistence type="inferred from homology"/>
<dbReference type="Proteomes" id="UP000001072">
    <property type="component" value="Unassembled WGS sequence"/>
</dbReference>
<dbReference type="GeneID" id="18935903"/>
<keyword evidence="4" id="KW-1185">Reference proteome</keyword>
<dbReference type="InterPro" id="IPR058669">
    <property type="entry name" value="TPR_IPO7/11-like"/>
</dbReference>
<dbReference type="KEGG" id="mlr:MELLADRAFT_91419"/>
<dbReference type="eggNOG" id="KOG1993">
    <property type="taxonomic scope" value="Eukaryota"/>
</dbReference>
<dbReference type="GO" id="GO:0005829">
    <property type="term" value="C:cytosol"/>
    <property type="evidence" value="ECO:0007669"/>
    <property type="project" value="TreeGrafter"/>
</dbReference>
<dbReference type="OrthoDB" id="361693at2759"/>
<dbReference type="InterPro" id="IPR011989">
    <property type="entry name" value="ARM-like"/>
</dbReference>
<organism evidence="4">
    <name type="scientific">Melampsora larici-populina (strain 98AG31 / pathotype 3-4-7)</name>
    <name type="common">Poplar leaf rust fungus</name>
    <dbReference type="NCBI Taxonomy" id="747676"/>
    <lineage>
        <taxon>Eukaryota</taxon>
        <taxon>Fungi</taxon>
        <taxon>Dikarya</taxon>
        <taxon>Basidiomycota</taxon>
        <taxon>Pucciniomycotina</taxon>
        <taxon>Pucciniomycetes</taxon>
        <taxon>Pucciniales</taxon>
        <taxon>Melampsoraceae</taxon>
        <taxon>Melampsora</taxon>
    </lineage>
</organism>
<comment type="similarity">
    <text evidence="1">Belongs to the TTI2 family.</text>
</comment>
<evidence type="ECO:0000313" key="4">
    <source>
        <dbReference type="Proteomes" id="UP000001072"/>
    </source>
</evidence>
<sequence>MSHPVKTCKVEEHNAMEENLNSPLQQLEAALSNPKESYDFVSRNGKNPQILPYLIQILIDPSYQFKNELRTQAAIMIRNGIDSWYRKISPNQLQPQEKIDLGRTLVDEILAKGESDSVLRKQIALSVGKIGKWNFDSNLSNLFEVLMLHIGNVFTNASWSNDPTNFCILNGCLGAVYQIIQNMITNRSMRGQLLLREVTQNHFIAIYDVYSSVLSSWTTSISQQTTLNLSVLFHSQNSIELSRVCLKILGQLATYSWREPHKEELPTNFHVFKYGKIFIKIFDQDSQLLNIMAIRECLMQAIWKIIEEGGMNADTIDDESTPGYLAVLPERLLIQSLQIMTQIASIVSPSIPISATPAMELAQIVLTRLLPLRKHSLEFWAEDPESYDNEEIALMDNVTFDIRSTSANLLSRLLMIYPQELVGIILRLYAELQALVFSSNLKSVLQMEAIYLAIGLSATKLLSPGSTCSSVQWIKERFIPLLCLTDSDGRVLRRRIAWVLGQFAKEEVDLDTQSGIYLGINCLLENPNNDIATKLAACRSLKLTANWESPSQGVHPILTYLGNYIGQISTLFTLVENLDSQKVLTETLGLVIEKAGSSICPYAAQLTNQMTGLWQQVGESPSRSNSASHLHNAILVTMATLALESDSHSHHDMICVLVEYSINPDNQASVYLQEDGMILWLTTLRQATSLTPQLSNLLPRLIGLARDANDSLAIVLKILQSYIFLEAPLLVDTCGSALAVTLSELLQIGNLG</sequence>
<evidence type="ECO:0000259" key="2">
    <source>
        <dbReference type="Pfam" id="PF25758"/>
    </source>
</evidence>
<dbReference type="InParanoid" id="F4RZ00"/>
<reference evidence="4" key="1">
    <citation type="journal article" date="2011" name="Proc. Natl. Acad. Sci. U.S.A.">
        <title>Obligate biotrophy features unraveled by the genomic analysis of rust fungi.</title>
        <authorList>
            <person name="Duplessis S."/>
            <person name="Cuomo C.A."/>
            <person name="Lin Y.-C."/>
            <person name="Aerts A."/>
            <person name="Tisserant E."/>
            <person name="Veneault-Fourrey C."/>
            <person name="Joly D.L."/>
            <person name="Hacquard S."/>
            <person name="Amselem J."/>
            <person name="Cantarel B.L."/>
            <person name="Chiu R."/>
            <person name="Coutinho P.M."/>
            <person name="Feau N."/>
            <person name="Field M."/>
            <person name="Frey P."/>
            <person name="Gelhaye E."/>
            <person name="Goldberg J."/>
            <person name="Grabherr M.G."/>
            <person name="Kodira C.D."/>
            <person name="Kohler A."/>
            <person name="Kuees U."/>
            <person name="Lindquist E.A."/>
            <person name="Lucas S.M."/>
            <person name="Mago R."/>
            <person name="Mauceli E."/>
            <person name="Morin E."/>
            <person name="Murat C."/>
            <person name="Pangilinan J.L."/>
            <person name="Park R."/>
            <person name="Pearson M."/>
            <person name="Quesneville H."/>
            <person name="Rouhier N."/>
            <person name="Sakthikumar S."/>
            <person name="Salamov A.A."/>
            <person name="Schmutz J."/>
            <person name="Selles B."/>
            <person name="Shapiro H."/>
            <person name="Tanguay P."/>
            <person name="Tuskan G.A."/>
            <person name="Henrissat B."/>
            <person name="Van de Peer Y."/>
            <person name="Rouze P."/>
            <person name="Ellis J.G."/>
            <person name="Dodds P.N."/>
            <person name="Schein J.E."/>
            <person name="Zhong S."/>
            <person name="Hamelin R.C."/>
            <person name="Grigoriev I.V."/>
            <person name="Szabo L.J."/>
            <person name="Martin F."/>
        </authorList>
    </citation>
    <scope>NUCLEOTIDE SEQUENCE [LARGE SCALE GENOMIC DNA]</scope>
    <source>
        <strain evidence="4">98AG31 / pathotype 3-4-7</strain>
    </source>
</reference>
<dbReference type="HOGENOM" id="CLU_003886_3_0_1"/>
<dbReference type="PANTHER" id="PTHR32226:SF2">
    <property type="entry name" value="TELO2-INTERACTING PROTEIN 2"/>
    <property type="match status" value="1"/>
</dbReference>
<dbReference type="AlphaFoldDB" id="F4RZ00"/>
<dbReference type="Gene3D" id="1.25.10.10">
    <property type="entry name" value="Leucine-rich Repeat Variant"/>
    <property type="match status" value="1"/>
</dbReference>
<evidence type="ECO:0000313" key="3">
    <source>
        <dbReference type="EMBL" id="EGG02414.1"/>
    </source>
</evidence>
<feature type="domain" description="Importin-7/11-like TPR repeats" evidence="2">
    <location>
        <begin position="633"/>
        <end position="747"/>
    </location>
</feature>
<dbReference type="SUPFAM" id="SSF48371">
    <property type="entry name" value="ARM repeat"/>
    <property type="match status" value="1"/>
</dbReference>
<dbReference type="Pfam" id="PF25758">
    <property type="entry name" value="TPR_IPO11"/>
    <property type="match status" value="1"/>
</dbReference>
<dbReference type="GO" id="GO:0005634">
    <property type="term" value="C:nucleus"/>
    <property type="evidence" value="ECO:0007669"/>
    <property type="project" value="TreeGrafter"/>
</dbReference>
<dbReference type="STRING" id="747676.F4RZ00"/>
<name>F4RZ00_MELLP</name>
<dbReference type="RefSeq" id="XP_007414399.1">
    <property type="nucleotide sequence ID" value="XM_007414337.1"/>
</dbReference>
<dbReference type="PANTHER" id="PTHR32226">
    <property type="entry name" value="TELO2-INTERACTING PROTEIN 2"/>
    <property type="match status" value="1"/>
</dbReference>
<dbReference type="GO" id="GO:0110078">
    <property type="term" value="C:TTT Hsp90 cochaperone complex"/>
    <property type="evidence" value="ECO:0007669"/>
    <property type="project" value="InterPro"/>
</dbReference>
<accession>F4RZ00</accession>
<dbReference type="EMBL" id="GL883131">
    <property type="protein sequence ID" value="EGG02414.1"/>
    <property type="molecule type" value="Genomic_DNA"/>
</dbReference>
<dbReference type="InterPro" id="IPR016024">
    <property type="entry name" value="ARM-type_fold"/>
</dbReference>
<evidence type="ECO:0000256" key="1">
    <source>
        <dbReference type="ARBA" id="ARBA00034736"/>
    </source>
</evidence>
<dbReference type="FunCoup" id="F4RZ00">
    <property type="interactions" value="567"/>
</dbReference>
<dbReference type="InterPro" id="IPR018870">
    <property type="entry name" value="Tti2"/>
</dbReference>
<gene>
    <name evidence="3" type="ORF">MELLADRAFT_91419</name>
</gene>